<dbReference type="Proteomes" id="UP001081071">
    <property type="component" value="Unassembled WGS sequence"/>
</dbReference>
<reference evidence="1" key="1">
    <citation type="submission" date="2022-12" db="EMBL/GenBank/DDBJ databases">
        <authorList>
            <person name="Krivoruchko A.V."/>
            <person name="Elkin A."/>
        </authorList>
    </citation>
    <scope>NUCLEOTIDE SEQUENCE</scope>
    <source>
        <strain evidence="1">IEGM 1391</strain>
    </source>
</reference>
<dbReference type="RefSeq" id="WP_269602043.1">
    <property type="nucleotide sequence ID" value="NZ_JAPWIJ010000001.1"/>
</dbReference>
<protein>
    <submittedName>
        <fullName evidence="1">Uncharacterized protein</fullName>
    </submittedName>
</protein>
<proteinExistence type="predicted"/>
<organism evidence="1 2">
    <name type="scientific">Rhodococcus ruber</name>
    <dbReference type="NCBI Taxonomy" id="1830"/>
    <lineage>
        <taxon>Bacteria</taxon>
        <taxon>Bacillati</taxon>
        <taxon>Actinomycetota</taxon>
        <taxon>Actinomycetes</taxon>
        <taxon>Mycobacteriales</taxon>
        <taxon>Nocardiaceae</taxon>
        <taxon>Rhodococcus</taxon>
    </lineage>
</organism>
<evidence type="ECO:0000313" key="1">
    <source>
        <dbReference type="EMBL" id="MCZ4517439.1"/>
    </source>
</evidence>
<evidence type="ECO:0000313" key="2">
    <source>
        <dbReference type="Proteomes" id="UP001081071"/>
    </source>
</evidence>
<gene>
    <name evidence="1" type="ORF">O4220_02855</name>
</gene>
<keyword evidence="2" id="KW-1185">Reference proteome</keyword>
<sequence>MGHFEIGETVVTVRNLGRVRWRSGIPKGTVGIVVGVDWLGDARVNFTVDESMRVRGETVEHIVADGDVRTVRAAPRRRTG</sequence>
<accession>A0ABT4M901</accession>
<dbReference type="EMBL" id="JAPWIJ010000001">
    <property type="protein sequence ID" value="MCZ4517439.1"/>
    <property type="molecule type" value="Genomic_DNA"/>
</dbReference>
<name>A0ABT4M901_9NOCA</name>
<comment type="caution">
    <text evidence="1">The sequence shown here is derived from an EMBL/GenBank/DDBJ whole genome shotgun (WGS) entry which is preliminary data.</text>
</comment>